<name>A0A174ZQN6_9FIRM</name>
<dbReference type="Proteomes" id="UP000095780">
    <property type="component" value="Unassembled WGS sequence"/>
</dbReference>
<proteinExistence type="predicted"/>
<dbReference type="InterPro" id="IPR003737">
    <property type="entry name" value="GlcNAc_PI_deacetylase-related"/>
</dbReference>
<sequence>MSSISINIKKEDKILIIAPHPDDECIGCGGLLSLYPEKCSVVVMTDGSQGNDNVKSEQEADIRKNQFIDEMTQAGIADYVWLGYPDGGLMGIKDCTETIKFEKYTKIFLPWRDDNHPDHTAAFMYSLEVIKKRCNAKTEIYEYEVHVPFHDVTHYLDITDVMQYKEQLIRCHKDQIKISPYDKRVNSLARYRACQLNQADCFFETYRKVDIDKEDGANEELIIREKTLQKYKQFYGLFARWISLYQTKIYIDSWLHENNVKNISVYGYGVIGKLVVNEIITNCKNINIVEILDLRNVQCDIDGINIVMPEEGKINIDLMIVTALYDYKDIEKELKNMGYLNVISIQTILEQL</sequence>
<dbReference type="InterPro" id="IPR024078">
    <property type="entry name" value="LmbE-like_dom_sf"/>
</dbReference>
<dbReference type="Gene3D" id="3.40.50.10320">
    <property type="entry name" value="LmbE-like"/>
    <property type="match status" value="1"/>
</dbReference>
<reference evidence="1 2" key="1">
    <citation type="submission" date="2015-09" db="EMBL/GenBank/DDBJ databases">
        <authorList>
            <consortium name="Pathogen Informatics"/>
        </authorList>
    </citation>
    <scope>NUCLEOTIDE SEQUENCE [LARGE SCALE GENOMIC DNA]</scope>
    <source>
        <strain evidence="1 2">2789STDY5834878</strain>
    </source>
</reference>
<evidence type="ECO:0000313" key="1">
    <source>
        <dbReference type="EMBL" id="CUQ85570.1"/>
    </source>
</evidence>
<dbReference type="Pfam" id="PF02585">
    <property type="entry name" value="PIG-L"/>
    <property type="match status" value="1"/>
</dbReference>
<gene>
    <name evidence="1" type="ORF">ERS852492_01646</name>
</gene>
<organism evidence="1 2">
    <name type="scientific">Lachnospira eligens</name>
    <dbReference type="NCBI Taxonomy" id="39485"/>
    <lineage>
        <taxon>Bacteria</taxon>
        <taxon>Bacillati</taxon>
        <taxon>Bacillota</taxon>
        <taxon>Clostridia</taxon>
        <taxon>Lachnospirales</taxon>
        <taxon>Lachnospiraceae</taxon>
        <taxon>Lachnospira</taxon>
    </lineage>
</organism>
<evidence type="ECO:0000313" key="2">
    <source>
        <dbReference type="Proteomes" id="UP000095780"/>
    </source>
</evidence>
<protein>
    <submittedName>
        <fullName evidence="1">Uncharacterized proteins, LmbE homologs</fullName>
    </submittedName>
</protein>
<accession>A0A174ZQN6</accession>
<dbReference type="AlphaFoldDB" id="A0A174ZQN6"/>
<dbReference type="RefSeq" id="WP_055287123.1">
    <property type="nucleotide sequence ID" value="NZ_CABIXW010000004.1"/>
</dbReference>
<dbReference type="SUPFAM" id="SSF102588">
    <property type="entry name" value="LmbE-like"/>
    <property type="match status" value="1"/>
</dbReference>
<dbReference type="EMBL" id="CZBV01000004">
    <property type="protein sequence ID" value="CUQ85570.1"/>
    <property type="molecule type" value="Genomic_DNA"/>
</dbReference>